<dbReference type="AlphaFoldDB" id="A0A6M6BF33"/>
<feature type="chain" id="PRO_5026693003" evidence="2">
    <location>
        <begin position="22"/>
        <end position="146"/>
    </location>
</feature>
<feature type="signal peptide" evidence="2">
    <location>
        <begin position="1"/>
        <end position="21"/>
    </location>
</feature>
<evidence type="ECO:0000313" key="5">
    <source>
        <dbReference type="Proteomes" id="UP000501623"/>
    </source>
</evidence>
<gene>
    <name evidence="4" type="ORF">HMJ29_02375</name>
</gene>
<dbReference type="RefSeq" id="WP_171589982.1">
    <property type="nucleotide sequence ID" value="NZ_CP053538.1"/>
</dbReference>
<reference evidence="4 5" key="1">
    <citation type="submission" date="2020-05" db="EMBL/GenBank/DDBJ databases">
        <title>Complete genome sequence of Hymenobacter sp. TS19 in Coasted Sand Dune.</title>
        <authorList>
            <person name="Lee J.-H."/>
            <person name="Jung J.-H."/>
            <person name="Jeong S."/>
            <person name="Zhao L."/>
            <person name="Kim M.-K."/>
            <person name="Seo H.-S."/>
            <person name="Lim S."/>
        </authorList>
    </citation>
    <scope>NUCLEOTIDE SEQUENCE [LARGE SCALE GENOMIC DNA]</scope>
    <source>
        <strain evidence="4 5">TS19</strain>
    </source>
</reference>
<evidence type="ECO:0000256" key="2">
    <source>
        <dbReference type="SAM" id="SignalP"/>
    </source>
</evidence>
<dbReference type="KEGG" id="hts:HMJ29_02375"/>
<keyword evidence="5" id="KW-1185">Reference proteome</keyword>
<accession>A0A6M6BF33</accession>
<dbReference type="Proteomes" id="UP000501623">
    <property type="component" value="Chromosome"/>
</dbReference>
<dbReference type="EMBL" id="CP053538">
    <property type="protein sequence ID" value="QJX45843.1"/>
    <property type="molecule type" value="Genomic_DNA"/>
</dbReference>
<dbReference type="InterPro" id="IPR025232">
    <property type="entry name" value="DUF4174"/>
</dbReference>
<evidence type="ECO:0000259" key="3">
    <source>
        <dbReference type="Pfam" id="PF13778"/>
    </source>
</evidence>
<keyword evidence="1 2" id="KW-0732">Signal</keyword>
<evidence type="ECO:0000313" key="4">
    <source>
        <dbReference type="EMBL" id="QJX45843.1"/>
    </source>
</evidence>
<sequence>MKCSAFLLLTAAVLCAAVALAQTTPEPLATWLPKQRWQRRVVLLCAPSSSSSALLVQQQRFASAAAAMQEHDLVVREVLTEQLSAADMHYLTKKLGVKSSGFTLLLIGKDGGVKRRETQAITAESLFQTIDVMPMRRSEARTTKRP</sequence>
<evidence type="ECO:0000256" key="1">
    <source>
        <dbReference type="ARBA" id="ARBA00022729"/>
    </source>
</evidence>
<feature type="domain" description="DUF4174" evidence="3">
    <location>
        <begin position="33"/>
        <end position="139"/>
    </location>
</feature>
<dbReference type="Pfam" id="PF13778">
    <property type="entry name" value="DUF4174"/>
    <property type="match status" value="1"/>
</dbReference>
<proteinExistence type="predicted"/>
<protein>
    <submittedName>
        <fullName evidence="4">DUF4174 domain-containing protein</fullName>
    </submittedName>
</protein>
<organism evidence="4 5">
    <name type="scientific">Hymenobacter taeanensis</name>
    <dbReference type="NCBI Taxonomy" id="2735321"/>
    <lineage>
        <taxon>Bacteria</taxon>
        <taxon>Pseudomonadati</taxon>
        <taxon>Bacteroidota</taxon>
        <taxon>Cytophagia</taxon>
        <taxon>Cytophagales</taxon>
        <taxon>Hymenobacteraceae</taxon>
        <taxon>Hymenobacter</taxon>
    </lineage>
</organism>
<name>A0A6M6BF33_9BACT</name>